<gene>
    <name evidence="2" type="ORF">GRX03_01010</name>
</gene>
<feature type="transmembrane region" description="Helical" evidence="1">
    <location>
        <begin position="144"/>
        <end position="162"/>
    </location>
</feature>
<feature type="transmembrane region" description="Helical" evidence="1">
    <location>
        <begin position="287"/>
        <end position="320"/>
    </location>
</feature>
<evidence type="ECO:0000313" key="3">
    <source>
        <dbReference type="Proteomes" id="UP000466535"/>
    </source>
</evidence>
<comment type="caution">
    <text evidence="2">The sequence shown here is derived from an EMBL/GenBank/DDBJ whole genome shotgun (WGS) entry which is preliminary data.</text>
</comment>
<dbReference type="PANTHER" id="PTHR31970:SF9">
    <property type="entry name" value="MOLYBDATE TRANSPORTER 2"/>
    <property type="match status" value="1"/>
</dbReference>
<dbReference type="GO" id="GO:0015098">
    <property type="term" value="F:molybdate ion transmembrane transporter activity"/>
    <property type="evidence" value="ECO:0007669"/>
    <property type="project" value="InterPro"/>
</dbReference>
<name>A0A6B0T5M1_9EURY</name>
<dbReference type="EMBL" id="WUUT01000001">
    <property type="protein sequence ID" value="MXR50190.1"/>
    <property type="molecule type" value="Genomic_DNA"/>
</dbReference>
<dbReference type="InterPro" id="IPR031563">
    <property type="entry name" value="MOT1/MOT2"/>
</dbReference>
<feature type="transmembrane region" description="Helical" evidence="1">
    <location>
        <begin position="77"/>
        <end position="107"/>
    </location>
</feature>
<keyword evidence="1" id="KW-1133">Transmembrane helix</keyword>
<accession>A0A6B0T5M1</accession>
<keyword evidence="1" id="KW-0472">Membrane</keyword>
<feature type="transmembrane region" description="Helical" evidence="1">
    <location>
        <begin position="169"/>
        <end position="190"/>
    </location>
</feature>
<keyword evidence="3" id="KW-1185">Reference proteome</keyword>
<sequence length="363" mass="36643">MAYEPRSVAGRRLKFEFNELTGAVGDSITVLPLVVALSLLTTISLPHVLLVFGVFQIVWGVRYGLPISVEPMKALTALAIAGAITYAELALAGLILGVVLLVVGLTGTLGKIERWIGEPVIRGVQFAVGLVLLGTGVRLAAGDLLLAGAGLAIATVVVLAGYRNLSALAVLTVGVGLALTGAGVPTPQWPGAPPVPPVAEAGLRPTLDGVFAQLAMTIGNAALATSLLFADLFDAEVSPDELSTSMGVTNLLAVPAGGIPMCHGCDGVAGKYEFGARTGGANVLLGVGYLGAAVFATAAVLGAFPLAMLGVLLAIIALSLGKSVRKSSNLPLSVGIGLLAVLTNLGIAFVAGIVVHLAVRRRT</sequence>
<dbReference type="PANTHER" id="PTHR31970">
    <property type="match status" value="1"/>
</dbReference>
<proteinExistence type="predicted"/>
<dbReference type="Proteomes" id="UP000466535">
    <property type="component" value="Unassembled WGS sequence"/>
</dbReference>
<evidence type="ECO:0000256" key="1">
    <source>
        <dbReference type="SAM" id="Phobius"/>
    </source>
</evidence>
<dbReference type="Pfam" id="PF16983">
    <property type="entry name" value="MFS_MOT1"/>
    <property type="match status" value="2"/>
</dbReference>
<feature type="transmembrane region" description="Helical" evidence="1">
    <location>
        <begin position="47"/>
        <end position="65"/>
    </location>
</feature>
<evidence type="ECO:0000313" key="2">
    <source>
        <dbReference type="EMBL" id="MXR50190.1"/>
    </source>
</evidence>
<dbReference type="OrthoDB" id="117479at2157"/>
<protein>
    <submittedName>
        <fullName evidence="2">Sulfate transporter</fullName>
    </submittedName>
</protein>
<dbReference type="AlphaFoldDB" id="A0A6B0T5M1"/>
<reference evidence="2 3" key="1">
    <citation type="submission" date="2019-12" db="EMBL/GenBank/DDBJ databases">
        <title>Isolation and characterization of three novel carbon monoxide-oxidizing members of Halobacteria from salione crusts and soils.</title>
        <authorList>
            <person name="Myers M.R."/>
            <person name="King G.M."/>
        </authorList>
    </citation>
    <scope>NUCLEOTIDE SEQUENCE [LARGE SCALE GENOMIC DNA]</scope>
    <source>
        <strain evidence="2 3">WSH3</strain>
    </source>
</reference>
<feature type="transmembrane region" description="Helical" evidence="1">
    <location>
        <begin position="20"/>
        <end position="40"/>
    </location>
</feature>
<feature type="transmembrane region" description="Helical" evidence="1">
    <location>
        <begin position="332"/>
        <end position="359"/>
    </location>
</feature>
<feature type="transmembrane region" description="Helical" evidence="1">
    <location>
        <begin position="210"/>
        <end position="230"/>
    </location>
</feature>
<keyword evidence="1" id="KW-0812">Transmembrane</keyword>
<organism evidence="2 3">
    <name type="scientific">Halovenus carboxidivorans</name>
    <dbReference type="NCBI Taxonomy" id="2692199"/>
    <lineage>
        <taxon>Archaea</taxon>
        <taxon>Methanobacteriati</taxon>
        <taxon>Methanobacteriota</taxon>
        <taxon>Stenosarchaea group</taxon>
        <taxon>Halobacteria</taxon>
        <taxon>Halobacteriales</taxon>
        <taxon>Haloarculaceae</taxon>
        <taxon>Halovenus</taxon>
    </lineage>
</organism>
<dbReference type="RefSeq" id="WP_159762344.1">
    <property type="nucleotide sequence ID" value="NZ_WUUT01000001.1"/>
</dbReference>